<name>U6MDX8_EIMMA</name>
<feature type="region of interest" description="Disordered" evidence="1">
    <location>
        <begin position="1"/>
        <end position="91"/>
    </location>
</feature>
<feature type="compositionally biased region" description="Low complexity" evidence="1">
    <location>
        <begin position="419"/>
        <end position="460"/>
    </location>
</feature>
<dbReference type="AlphaFoldDB" id="U6MDX8"/>
<protein>
    <submittedName>
        <fullName evidence="2">Uncharacterized protein</fullName>
    </submittedName>
</protein>
<feature type="compositionally biased region" description="Pro residues" evidence="1">
    <location>
        <begin position="369"/>
        <end position="380"/>
    </location>
</feature>
<evidence type="ECO:0000313" key="2">
    <source>
        <dbReference type="EMBL" id="CDJ59880.1"/>
    </source>
</evidence>
<reference evidence="2" key="2">
    <citation type="submission" date="2013-10" db="EMBL/GenBank/DDBJ databases">
        <authorList>
            <person name="Aslett M."/>
        </authorList>
    </citation>
    <scope>NUCLEOTIDE SEQUENCE [LARGE SCALE GENOMIC DNA]</scope>
    <source>
        <strain evidence="2">Weybridge</strain>
    </source>
</reference>
<dbReference type="RefSeq" id="XP_013336525.1">
    <property type="nucleotide sequence ID" value="XM_013481071.1"/>
</dbReference>
<dbReference type="EMBL" id="HG720943">
    <property type="protein sequence ID" value="CDJ59880.1"/>
    <property type="molecule type" value="Genomic_DNA"/>
</dbReference>
<dbReference type="OrthoDB" id="346109at2759"/>
<keyword evidence="3" id="KW-1185">Reference proteome</keyword>
<evidence type="ECO:0000313" key="3">
    <source>
        <dbReference type="Proteomes" id="UP000030763"/>
    </source>
</evidence>
<feature type="compositionally biased region" description="Low complexity" evidence="1">
    <location>
        <begin position="73"/>
        <end position="87"/>
    </location>
</feature>
<sequence>MKLPDGTPSAQVGMMNFSPVAKTPPKPLQSRLVPECGLSPDSRAGVGLRRSGGSANSSTVSSSTSGPGGRGGTTARSSSGTPSARSTVIRRVSTPVSRPLLSLGGLLGSNSFHTEYREQMSPSWWLGAAACSSSWLQLSPPPEVMELVEKKKLTEQFKTVEGLIDRADYLGALRLQADRRNILHLLALDEQEMQAYLWQPRFPRIIDLRNRTGEVQTRPPPRHANCIVNPVNLWLRFLTLSPPLYAAHAPMAAVSPKTPQTGEHSGGEPGWSQPQETGEVQEYCLGSSGEQFLPILFEDSGGTAECVPPEELLTFEEEALREVAAHIEAKLAHALSCMVLASAVRSKASAVHLQPGPPGRGLNSEPARPLTPSPVTPVEPPAEQEPQGPGGGPSTAPSAGRLAGPKRRRPSVTAVKGGSRSSSPLQVRRSSSPARKPRSAGSAAAPGASGSPTSPSTSAAVRGSSREDSSEAAQAGVAPTPTEDAPDIDRVVIELEDLFTTYGPSPSLMRHLNCFQKTPDLLRQQLR</sequence>
<feature type="compositionally biased region" description="Low complexity" evidence="1">
    <location>
        <begin position="51"/>
        <end position="65"/>
    </location>
</feature>
<accession>U6MDX8</accession>
<organism evidence="2 3">
    <name type="scientific">Eimeria maxima</name>
    <name type="common">Coccidian parasite</name>
    <dbReference type="NCBI Taxonomy" id="5804"/>
    <lineage>
        <taxon>Eukaryota</taxon>
        <taxon>Sar</taxon>
        <taxon>Alveolata</taxon>
        <taxon>Apicomplexa</taxon>
        <taxon>Conoidasida</taxon>
        <taxon>Coccidia</taxon>
        <taxon>Eucoccidiorida</taxon>
        <taxon>Eimeriorina</taxon>
        <taxon>Eimeriidae</taxon>
        <taxon>Eimeria</taxon>
    </lineage>
</organism>
<feature type="region of interest" description="Disordered" evidence="1">
    <location>
        <begin position="255"/>
        <end position="276"/>
    </location>
</feature>
<dbReference type="OMA" id="PRHANCI"/>
<dbReference type="Proteomes" id="UP000030763">
    <property type="component" value="Unassembled WGS sequence"/>
</dbReference>
<proteinExistence type="predicted"/>
<dbReference type="VEuPathDB" id="ToxoDB:EMWEY_00004970"/>
<gene>
    <name evidence="2" type="ORF">EMWEY_00004970</name>
</gene>
<evidence type="ECO:0000256" key="1">
    <source>
        <dbReference type="SAM" id="MobiDB-lite"/>
    </source>
</evidence>
<dbReference type="GeneID" id="25334483"/>
<feature type="region of interest" description="Disordered" evidence="1">
    <location>
        <begin position="351"/>
        <end position="489"/>
    </location>
</feature>
<reference evidence="2" key="1">
    <citation type="submission" date="2013-10" db="EMBL/GenBank/DDBJ databases">
        <title>Genomic analysis of the causative agents of coccidiosis in chickens.</title>
        <authorList>
            <person name="Reid A.J."/>
            <person name="Blake D."/>
            <person name="Billington K."/>
            <person name="Browne H."/>
            <person name="Dunn M."/>
            <person name="Hung S."/>
            <person name="Kawahara F."/>
            <person name="Miranda-Saavedra D."/>
            <person name="Mourier T."/>
            <person name="Nagra H."/>
            <person name="Otto T.D."/>
            <person name="Rawlings N."/>
            <person name="Sanchez A."/>
            <person name="Sanders M."/>
            <person name="Subramaniam C."/>
            <person name="Tay Y."/>
            <person name="Dear P."/>
            <person name="Doerig C."/>
            <person name="Gruber A."/>
            <person name="Parkinson J."/>
            <person name="Shirley M."/>
            <person name="Wan K.L."/>
            <person name="Berriman M."/>
            <person name="Tomley F."/>
            <person name="Pain A."/>
        </authorList>
    </citation>
    <scope>NUCLEOTIDE SEQUENCE [LARGE SCALE GENOMIC DNA]</scope>
    <source>
        <strain evidence="2">Weybridge</strain>
    </source>
</reference>